<name>A0ABW1KBX9_9ACTN</name>
<sequence>MSEHDWTEVVGAAGAFALLITVITTIIIQVARTWRAHAVLAREGEYKKLAETAVRTQEGTERQLAELGNRLAQMEARMTSLERVLKDVE</sequence>
<evidence type="ECO:0000313" key="3">
    <source>
        <dbReference type="EMBL" id="MFC6019094.1"/>
    </source>
</evidence>
<keyword evidence="1" id="KW-0175">Coiled coil</keyword>
<evidence type="ECO:0000313" key="4">
    <source>
        <dbReference type="Proteomes" id="UP001596203"/>
    </source>
</evidence>
<evidence type="ECO:0008006" key="5">
    <source>
        <dbReference type="Google" id="ProtNLM"/>
    </source>
</evidence>
<evidence type="ECO:0000256" key="1">
    <source>
        <dbReference type="SAM" id="Coils"/>
    </source>
</evidence>
<keyword evidence="2" id="KW-0812">Transmembrane</keyword>
<keyword evidence="2" id="KW-0472">Membrane</keyword>
<comment type="caution">
    <text evidence="3">The sequence shown here is derived from an EMBL/GenBank/DDBJ whole genome shotgun (WGS) entry which is preliminary data.</text>
</comment>
<protein>
    <recommendedName>
        <fullName evidence="5">DUF2746 domain-containing protein</fullName>
    </recommendedName>
</protein>
<accession>A0ABW1KBX9</accession>
<organism evidence="3 4">
    <name type="scientific">Plantactinospora solaniradicis</name>
    <dbReference type="NCBI Taxonomy" id="1723736"/>
    <lineage>
        <taxon>Bacteria</taxon>
        <taxon>Bacillati</taxon>
        <taxon>Actinomycetota</taxon>
        <taxon>Actinomycetes</taxon>
        <taxon>Micromonosporales</taxon>
        <taxon>Micromonosporaceae</taxon>
        <taxon>Plantactinospora</taxon>
    </lineage>
</organism>
<keyword evidence="2" id="KW-1133">Transmembrane helix</keyword>
<dbReference type="Proteomes" id="UP001596203">
    <property type="component" value="Unassembled WGS sequence"/>
</dbReference>
<evidence type="ECO:0000256" key="2">
    <source>
        <dbReference type="SAM" id="Phobius"/>
    </source>
</evidence>
<feature type="coiled-coil region" evidence="1">
    <location>
        <begin position="57"/>
        <end position="84"/>
    </location>
</feature>
<reference evidence="4" key="1">
    <citation type="journal article" date="2019" name="Int. J. Syst. Evol. Microbiol.">
        <title>The Global Catalogue of Microorganisms (GCM) 10K type strain sequencing project: providing services to taxonomists for standard genome sequencing and annotation.</title>
        <authorList>
            <consortium name="The Broad Institute Genomics Platform"/>
            <consortium name="The Broad Institute Genome Sequencing Center for Infectious Disease"/>
            <person name="Wu L."/>
            <person name="Ma J."/>
        </authorList>
    </citation>
    <scope>NUCLEOTIDE SEQUENCE [LARGE SCALE GENOMIC DNA]</scope>
    <source>
        <strain evidence="4">ZS-35-S2</strain>
    </source>
</reference>
<keyword evidence="4" id="KW-1185">Reference proteome</keyword>
<feature type="transmembrane region" description="Helical" evidence="2">
    <location>
        <begin position="12"/>
        <end position="31"/>
    </location>
</feature>
<gene>
    <name evidence="3" type="ORF">ACFP2T_23140</name>
</gene>
<dbReference type="EMBL" id="JBHSPR010000018">
    <property type="protein sequence ID" value="MFC6019094.1"/>
    <property type="molecule type" value="Genomic_DNA"/>
</dbReference>
<proteinExistence type="predicted"/>
<dbReference type="RefSeq" id="WP_377424884.1">
    <property type="nucleotide sequence ID" value="NZ_JBHSPR010000018.1"/>
</dbReference>